<dbReference type="EMBL" id="DVIT01000038">
    <property type="protein sequence ID" value="HIS47987.1"/>
    <property type="molecule type" value="Genomic_DNA"/>
</dbReference>
<keyword evidence="1" id="KW-0805">Transcription regulation</keyword>
<evidence type="ECO:0000256" key="3">
    <source>
        <dbReference type="ARBA" id="ARBA00023163"/>
    </source>
</evidence>
<dbReference type="Pfam" id="PF01638">
    <property type="entry name" value="HxlR"/>
    <property type="match status" value="1"/>
</dbReference>
<accession>A0A9D1F6B9</accession>
<dbReference type="Proteomes" id="UP000823927">
    <property type="component" value="Unassembled WGS sequence"/>
</dbReference>
<dbReference type="PANTHER" id="PTHR33204">
    <property type="entry name" value="TRANSCRIPTIONAL REGULATOR, MARR FAMILY"/>
    <property type="match status" value="1"/>
</dbReference>
<reference evidence="5" key="2">
    <citation type="journal article" date="2021" name="PeerJ">
        <title>Extensive microbial diversity within the chicken gut microbiome revealed by metagenomics and culture.</title>
        <authorList>
            <person name="Gilroy R."/>
            <person name="Ravi A."/>
            <person name="Getino M."/>
            <person name="Pursley I."/>
            <person name="Horton D.L."/>
            <person name="Alikhan N.F."/>
            <person name="Baker D."/>
            <person name="Gharbi K."/>
            <person name="Hall N."/>
            <person name="Watson M."/>
            <person name="Adriaenssens E.M."/>
            <person name="Foster-Nyarko E."/>
            <person name="Jarju S."/>
            <person name="Secka A."/>
            <person name="Antonio M."/>
            <person name="Oren A."/>
            <person name="Chaudhuri R.R."/>
            <person name="La Ragione R."/>
            <person name="Hildebrand F."/>
            <person name="Pallen M.J."/>
        </authorList>
    </citation>
    <scope>NUCLEOTIDE SEQUENCE</scope>
    <source>
        <strain evidence="5">CHK178-757</strain>
    </source>
</reference>
<dbReference type="PANTHER" id="PTHR33204:SF29">
    <property type="entry name" value="TRANSCRIPTIONAL REGULATOR"/>
    <property type="match status" value="1"/>
</dbReference>
<dbReference type="InterPro" id="IPR036390">
    <property type="entry name" value="WH_DNA-bd_sf"/>
</dbReference>
<evidence type="ECO:0000256" key="2">
    <source>
        <dbReference type="ARBA" id="ARBA00023125"/>
    </source>
</evidence>
<sequence>MEYINPYLYGMRCISGKWKTTILHHIYTYGRIRFNETKKTLPISEKVLSQQLKELERDGLVRRIQYQVMPLKVEYVLTPIGEELIPALDIIYIWSIKRMHERGVPIDPDAFVVHQSERYSRELKDIMAANGFGPEEQETGD</sequence>
<dbReference type="PROSITE" id="PS51118">
    <property type="entry name" value="HTH_HXLR"/>
    <property type="match status" value="1"/>
</dbReference>
<dbReference type="InterPro" id="IPR036388">
    <property type="entry name" value="WH-like_DNA-bd_sf"/>
</dbReference>
<keyword evidence="3" id="KW-0804">Transcription</keyword>
<dbReference type="InterPro" id="IPR002577">
    <property type="entry name" value="HTH_HxlR"/>
</dbReference>
<evidence type="ECO:0000256" key="1">
    <source>
        <dbReference type="ARBA" id="ARBA00023015"/>
    </source>
</evidence>
<name>A0A9D1F6B9_9FIRM</name>
<dbReference type="GO" id="GO:0003677">
    <property type="term" value="F:DNA binding"/>
    <property type="evidence" value="ECO:0007669"/>
    <property type="project" value="UniProtKB-KW"/>
</dbReference>
<dbReference type="SUPFAM" id="SSF46785">
    <property type="entry name" value="Winged helix' DNA-binding domain"/>
    <property type="match status" value="1"/>
</dbReference>
<gene>
    <name evidence="5" type="ORF">IAB46_10650</name>
</gene>
<organism evidence="5 6">
    <name type="scientific">Candidatus Scybalocola faecigallinarum</name>
    <dbReference type="NCBI Taxonomy" id="2840941"/>
    <lineage>
        <taxon>Bacteria</taxon>
        <taxon>Bacillati</taxon>
        <taxon>Bacillota</taxon>
        <taxon>Clostridia</taxon>
        <taxon>Lachnospirales</taxon>
        <taxon>Lachnospiraceae</taxon>
        <taxon>Lachnospiraceae incertae sedis</taxon>
        <taxon>Candidatus Scybalocola (ex Gilroy et al. 2021)</taxon>
    </lineage>
</organism>
<feature type="domain" description="HTH hxlR-type" evidence="4">
    <location>
        <begin position="5"/>
        <end position="103"/>
    </location>
</feature>
<comment type="caution">
    <text evidence="5">The sequence shown here is derived from an EMBL/GenBank/DDBJ whole genome shotgun (WGS) entry which is preliminary data.</text>
</comment>
<protein>
    <submittedName>
        <fullName evidence="5">Helix-turn-helix transcriptional regulator</fullName>
    </submittedName>
</protein>
<evidence type="ECO:0000259" key="4">
    <source>
        <dbReference type="PROSITE" id="PS51118"/>
    </source>
</evidence>
<dbReference type="Gene3D" id="1.10.10.10">
    <property type="entry name" value="Winged helix-like DNA-binding domain superfamily/Winged helix DNA-binding domain"/>
    <property type="match status" value="1"/>
</dbReference>
<reference evidence="5" key="1">
    <citation type="submission" date="2020-10" db="EMBL/GenBank/DDBJ databases">
        <authorList>
            <person name="Gilroy R."/>
        </authorList>
    </citation>
    <scope>NUCLEOTIDE SEQUENCE</scope>
    <source>
        <strain evidence="5">CHK178-757</strain>
    </source>
</reference>
<evidence type="ECO:0000313" key="5">
    <source>
        <dbReference type="EMBL" id="HIS47987.1"/>
    </source>
</evidence>
<proteinExistence type="predicted"/>
<evidence type="ECO:0000313" key="6">
    <source>
        <dbReference type="Proteomes" id="UP000823927"/>
    </source>
</evidence>
<dbReference type="AlphaFoldDB" id="A0A9D1F6B9"/>
<keyword evidence="2" id="KW-0238">DNA-binding</keyword>